<dbReference type="InterPro" id="IPR000843">
    <property type="entry name" value="HTH_LacI"/>
</dbReference>
<evidence type="ECO:0000313" key="6">
    <source>
        <dbReference type="EMBL" id="TNM72993.1"/>
    </source>
</evidence>
<feature type="domain" description="HTH lacI-type" evidence="4">
    <location>
        <begin position="12"/>
        <end position="68"/>
    </location>
</feature>
<dbReference type="PROSITE" id="PS50932">
    <property type="entry name" value="HTH_LACI_2"/>
    <property type="match status" value="1"/>
</dbReference>
<dbReference type="InterPro" id="IPR010982">
    <property type="entry name" value="Lambda_DNA-bd_dom_sf"/>
</dbReference>
<reference evidence="6 7" key="1">
    <citation type="submission" date="2019-06" db="EMBL/GenBank/DDBJ databases">
        <title>Genome sequence of Deinococcus radiopugnans ATCC 19172.</title>
        <authorList>
            <person name="Maclea K.S."/>
            <person name="Maynard C.R."/>
        </authorList>
    </citation>
    <scope>NUCLEOTIDE SEQUENCE [LARGE SCALE GENOMIC DNA]</scope>
    <source>
        <strain evidence="6 7">ATCC 19172</strain>
    </source>
</reference>
<reference evidence="5 8" key="2">
    <citation type="submission" date="2020-08" db="EMBL/GenBank/DDBJ databases">
        <title>Genomic Encyclopedia of Type Strains, Phase IV (KMG-IV): sequencing the most valuable type-strain genomes for metagenomic binning, comparative biology and taxonomic classification.</title>
        <authorList>
            <person name="Goeker M."/>
        </authorList>
    </citation>
    <scope>NUCLEOTIDE SEQUENCE [LARGE SCALE GENOMIC DNA]</scope>
    <source>
        <strain evidence="5 8">DSM 12027</strain>
    </source>
</reference>
<dbReference type="Gene3D" id="1.10.260.40">
    <property type="entry name" value="lambda repressor-like DNA-binding domains"/>
    <property type="match status" value="1"/>
</dbReference>
<protein>
    <submittedName>
        <fullName evidence="5">DNA-binding LacI/PurR family transcriptional regulator</fullName>
    </submittedName>
    <submittedName>
        <fullName evidence="6">LacI family transcriptional regulator</fullName>
    </submittedName>
</protein>
<dbReference type="EMBL" id="VDMO01000001">
    <property type="protein sequence ID" value="TNM72993.1"/>
    <property type="molecule type" value="Genomic_DNA"/>
</dbReference>
<dbReference type="EMBL" id="JACHEW010000002">
    <property type="protein sequence ID" value="MBB6015312.1"/>
    <property type="molecule type" value="Genomic_DNA"/>
</dbReference>
<evidence type="ECO:0000313" key="8">
    <source>
        <dbReference type="Proteomes" id="UP000629870"/>
    </source>
</evidence>
<evidence type="ECO:0000256" key="2">
    <source>
        <dbReference type="ARBA" id="ARBA00023125"/>
    </source>
</evidence>
<dbReference type="GO" id="GO:0000976">
    <property type="term" value="F:transcription cis-regulatory region binding"/>
    <property type="evidence" value="ECO:0007669"/>
    <property type="project" value="TreeGrafter"/>
</dbReference>
<dbReference type="CDD" id="cd01392">
    <property type="entry name" value="HTH_LacI"/>
    <property type="match status" value="1"/>
</dbReference>
<dbReference type="PANTHER" id="PTHR30146:SF109">
    <property type="entry name" value="HTH-TYPE TRANSCRIPTIONAL REGULATOR GALS"/>
    <property type="match status" value="1"/>
</dbReference>
<dbReference type="CDD" id="cd06267">
    <property type="entry name" value="PBP1_LacI_sugar_binding-like"/>
    <property type="match status" value="1"/>
</dbReference>
<keyword evidence="3" id="KW-0804">Transcription</keyword>
<gene>
    <name evidence="6" type="ORF">FHR04_00765</name>
    <name evidence="5" type="ORF">HNQ04_000541</name>
</gene>
<evidence type="ECO:0000256" key="1">
    <source>
        <dbReference type="ARBA" id="ARBA00023015"/>
    </source>
</evidence>
<name>A0A5C4YCS3_9DEIO</name>
<evidence type="ECO:0000313" key="7">
    <source>
        <dbReference type="Proteomes" id="UP000313988"/>
    </source>
</evidence>
<dbReference type="OrthoDB" id="9788209at2"/>
<dbReference type="Proteomes" id="UP000629870">
    <property type="component" value="Unassembled WGS sequence"/>
</dbReference>
<dbReference type="PROSITE" id="PS00356">
    <property type="entry name" value="HTH_LACI_1"/>
    <property type="match status" value="1"/>
</dbReference>
<comment type="caution">
    <text evidence="6">The sequence shown here is derived from an EMBL/GenBank/DDBJ whole genome shotgun (WGS) entry which is preliminary data.</text>
</comment>
<dbReference type="SUPFAM" id="SSF47413">
    <property type="entry name" value="lambda repressor-like DNA-binding domains"/>
    <property type="match status" value="1"/>
</dbReference>
<dbReference type="InterPro" id="IPR028082">
    <property type="entry name" value="Peripla_BP_I"/>
</dbReference>
<dbReference type="SUPFAM" id="SSF53822">
    <property type="entry name" value="Periplasmic binding protein-like I"/>
    <property type="match status" value="1"/>
</dbReference>
<evidence type="ECO:0000313" key="5">
    <source>
        <dbReference type="EMBL" id="MBB6015312.1"/>
    </source>
</evidence>
<dbReference type="Pfam" id="PF00356">
    <property type="entry name" value="LacI"/>
    <property type="match status" value="1"/>
</dbReference>
<dbReference type="Gene3D" id="3.40.50.2300">
    <property type="match status" value="2"/>
</dbReference>
<dbReference type="Proteomes" id="UP000313988">
    <property type="component" value="Unassembled WGS sequence"/>
</dbReference>
<sequence length="359" mass="37466">MTRSSKPETGRVSIREVAAASGVSTATVSKVLSGRADYPVRAETAERVRRVALELGYVPDVAARNLRTRQTGQLGVVLEAVGASEPDSLLGAMTTSNAVRRTFDGAIMAGLSDAARSLNVPALVVYPGSSGLHHTYLDGRVDGLLVSCDPLRGHQLLQDLAQLPLPVVALWTQRVPPGISSVDVDHAAGARQAVGHLLGLGHTRIAFYGGGEASGVEHFQRREQGYREAMTAAGLSPLAAVHSGDLLVQAVRQGEVSAVFAETDLGAAAVVQALARARMSVPADLSLVGFDDILGAEYIAGGLTTVYQPAAEMAAEGVRVLLARLGGKPVSQTLLSPHLLVRRSTAPLTVPRSRVTATD</sequence>
<accession>A0A5C4YCS3</accession>
<dbReference type="GO" id="GO:0003700">
    <property type="term" value="F:DNA-binding transcription factor activity"/>
    <property type="evidence" value="ECO:0007669"/>
    <property type="project" value="TreeGrafter"/>
</dbReference>
<keyword evidence="8" id="KW-1185">Reference proteome</keyword>
<dbReference type="RefSeq" id="WP_139399953.1">
    <property type="nucleotide sequence ID" value="NZ_JACHEW010000002.1"/>
</dbReference>
<evidence type="ECO:0000259" key="4">
    <source>
        <dbReference type="PROSITE" id="PS50932"/>
    </source>
</evidence>
<keyword evidence="2 5" id="KW-0238">DNA-binding</keyword>
<evidence type="ECO:0000256" key="3">
    <source>
        <dbReference type="ARBA" id="ARBA00023163"/>
    </source>
</evidence>
<keyword evidence="1" id="KW-0805">Transcription regulation</keyword>
<organism evidence="6 7">
    <name type="scientific">Deinococcus radiopugnans ATCC 19172</name>
    <dbReference type="NCBI Taxonomy" id="585398"/>
    <lineage>
        <taxon>Bacteria</taxon>
        <taxon>Thermotogati</taxon>
        <taxon>Deinococcota</taxon>
        <taxon>Deinococci</taxon>
        <taxon>Deinococcales</taxon>
        <taxon>Deinococcaceae</taxon>
        <taxon>Deinococcus</taxon>
    </lineage>
</organism>
<dbReference type="InterPro" id="IPR046335">
    <property type="entry name" value="LacI/GalR-like_sensor"/>
</dbReference>
<dbReference type="SMART" id="SM00354">
    <property type="entry name" value="HTH_LACI"/>
    <property type="match status" value="1"/>
</dbReference>
<dbReference type="PANTHER" id="PTHR30146">
    <property type="entry name" value="LACI-RELATED TRANSCRIPTIONAL REPRESSOR"/>
    <property type="match status" value="1"/>
</dbReference>
<dbReference type="Pfam" id="PF13377">
    <property type="entry name" value="Peripla_BP_3"/>
    <property type="match status" value="1"/>
</dbReference>
<dbReference type="AlphaFoldDB" id="A0A5C4YCS3"/>
<proteinExistence type="predicted"/>